<accession>A0A6A5S8P5</accession>
<organism evidence="1 2">
    <name type="scientific">Clathrospora elynae</name>
    <dbReference type="NCBI Taxonomy" id="706981"/>
    <lineage>
        <taxon>Eukaryota</taxon>
        <taxon>Fungi</taxon>
        <taxon>Dikarya</taxon>
        <taxon>Ascomycota</taxon>
        <taxon>Pezizomycotina</taxon>
        <taxon>Dothideomycetes</taxon>
        <taxon>Pleosporomycetidae</taxon>
        <taxon>Pleosporales</taxon>
        <taxon>Diademaceae</taxon>
        <taxon>Clathrospora</taxon>
    </lineage>
</organism>
<gene>
    <name evidence="1" type="ORF">EJ02DRAFT_414952</name>
</gene>
<dbReference type="EMBL" id="ML976226">
    <property type="protein sequence ID" value="KAF1935904.1"/>
    <property type="molecule type" value="Genomic_DNA"/>
</dbReference>
<name>A0A6A5S8P5_9PLEO</name>
<evidence type="ECO:0000313" key="2">
    <source>
        <dbReference type="Proteomes" id="UP000800038"/>
    </source>
</evidence>
<reference evidence="1" key="1">
    <citation type="journal article" date="2020" name="Stud. Mycol.">
        <title>101 Dothideomycetes genomes: a test case for predicting lifestyles and emergence of pathogens.</title>
        <authorList>
            <person name="Haridas S."/>
            <person name="Albert R."/>
            <person name="Binder M."/>
            <person name="Bloem J."/>
            <person name="Labutti K."/>
            <person name="Salamov A."/>
            <person name="Andreopoulos B."/>
            <person name="Baker S."/>
            <person name="Barry K."/>
            <person name="Bills G."/>
            <person name="Bluhm B."/>
            <person name="Cannon C."/>
            <person name="Castanera R."/>
            <person name="Culley D."/>
            <person name="Daum C."/>
            <person name="Ezra D."/>
            <person name="Gonzalez J."/>
            <person name="Henrissat B."/>
            <person name="Kuo A."/>
            <person name="Liang C."/>
            <person name="Lipzen A."/>
            <person name="Lutzoni F."/>
            <person name="Magnuson J."/>
            <person name="Mondo S."/>
            <person name="Nolan M."/>
            <person name="Ohm R."/>
            <person name="Pangilinan J."/>
            <person name="Park H.-J."/>
            <person name="Ramirez L."/>
            <person name="Alfaro M."/>
            <person name="Sun H."/>
            <person name="Tritt A."/>
            <person name="Yoshinaga Y."/>
            <person name="Zwiers L.-H."/>
            <person name="Turgeon B."/>
            <person name="Goodwin S."/>
            <person name="Spatafora J."/>
            <person name="Crous P."/>
            <person name="Grigoriev I."/>
        </authorList>
    </citation>
    <scope>NUCLEOTIDE SEQUENCE</scope>
    <source>
        <strain evidence="1">CBS 161.51</strain>
    </source>
</reference>
<dbReference type="Proteomes" id="UP000800038">
    <property type="component" value="Unassembled WGS sequence"/>
</dbReference>
<protein>
    <submittedName>
        <fullName evidence="1">Uncharacterized protein</fullName>
    </submittedName>
</protein>
<evidence type="ECO:0000313" key="1">
    <source>
        <dbReference type="EMBL" id="KAF1935904.1"/>
    </source>
</evidence>
<dbReference type="AlphaFoldDB" id="A0A6A5S8P5"/>
<sequence>MELVKPVKTRWNSYYAAFERAVKLQGPLSAYTNMKLKEYRRTEAAAALRSAGRRTRRPGGCKQIVNLLPTLGTITANSCSNNLDYSYAKTALTEVTGLQLLSI</sequence>
<proteinExistence type="predicted"/>
<keyword evidence="2" id="KW-1185">Reference proteome</keyword>
<dbReference type="OrthoDB" id="3800660at2759"/>